<keyword evidence="3" id="KW-1185">Reference proteome</keyword>
<accession>A0A0C7NKW8</accession>
<gene>
    <name evidence="2" type="ORF">DTL3_1258</name>
</gene>
<evidence type="ECO:0000313" key="2">
    <source>
        <dbReference type="EMBL" id="CEP78556.1"/>
    </source>
</evidence>
<reference evidence="3" key="1">
    <citation type="submission" date="2014-11" db="EMBL/GenBank/DDBJ databases">
        <authorList>
            <person name="Wibberg D."/>
        </authorList>
    </citation>
    <scope>NUCLEOTIDE SEQUENCE [LARGE SCALE GENOMIC DNA]</scope>
    <source>
        <strain evidence="3">L3</strain>
    </source>
</reference>
<dbReference type="InterPro" id="IPR015943">
    <property type="entry name" value="WD40/YVTN_repeat-like_dom_sf"/>
</dbReference>
<keyword evidence="1" id="KW-0472">Membrane</keyword>
<dbReference type="EMBL" id="LN824141">
    <property type="protein sequence ID" value="CEP78556.1"/>
    <property type="molecule type" value="Genomic_DNA"/>
</dbReference>
<proteinExistence type="predicted"/>
<keyword evidence="1" id="KW-0812">Transmembrane</keyword>
<dbReference type="KEGG" id="dtn:DTL3_1258"/>
<evidence type="ECO:0000256" key="1">
    <source>
        <dbReference type="SAM" id="Phobius"/>
    </source>
</evidence>
<dbReference type="Proteomes" id="UP000032809">
    <property type="component" value="Chromosome I"/>
</dbReference>
<sequence>MTKGRLKIHKRLYVIFYFLIIVTSIIVAEDVFLEISNFDIGKRAFHIDLGRNYAIVADYDGKVSFIDVFTLEKTEFTDSVIPMGGVYDGEFFYVIDNYKREVLKIKGNTIVRKLLLEAKPVNIKLINNDLYVVTTDPYKFYLIDRNMFIKKSVELPVHSPLIRNVGTQVFIPLFENYKNNVRLTELLFMIPNQNSYIINYNNITYPIDLVGYQGIIYFVTYFEGNLYKNEFKNQPKVAQFGKYTTEIELYRNYIVGSSLMGGVYYYDLTSNQTTVVLDEIPISDIAVSPDNEYLYAVSHIENKLYVIKDKEVYQELDTKKYPIDVEAPDNNIVLVLCTDSEELMVIRRFE</sequence>
<dbReference type="RefSeq" id="WP_045087979.1">
    <property type="nucleotide sequence ID" value="NZ_LN824141.1"/>
</dbReference>
<dbReference type="HOGENOM" id="CLU_828606_0_0_0"/>
<dbReference type="AlphaFoldDB" id="A0A0C7NKW8"/>
<feature type="transmembrane region" description="Helical" evidence="1">
    <location>
        <begin position="12"/>
        <end position="33"/>
    </location>
</feature>
<dbReference type="STRING" id="1006576.DTL3_1258"/>
<evidence type="ECO:0000313" key="3">
    <source>
        <dbReference type="Proteomes" id="UP000032809"/>
    </source>
</evidence>
<dbReference type="InterPro" id="IPR011044">
    <property type="entry name" value="Quino_amine_DH_bsu"/>
</dbReference>
<organism evidence="2 3">
    <name type="scientific">Defluviitoga tunisiensis</name>
    <dbReference type="NCBI Taxonomy" id="1006576"/>
    <lineage>
        <taxon>Bacteria</taxon>
        <taxon>Thermotogati</taxon>
        <taxon>Thermotogota</taxon>
        <taxon>Thermotogae</taxon>
        <taxon>Petrotogales</taxon>
        <taxon>Petrotogaceae</taxon>
        <taxon>Defluviitoga</taxon>
    </lineage>
</organism>
<dbReference type="SUPFAM" id="SSF50969">
    <property type="entry name" value="YVTN repeat-like/Quinoprotein amine dehydrogenase"/>
    <property type="match status" value="1"/>
</dbReference>
<name>A0A0C7NKW8_DEFTU</name>
<protein>
    <submittedName>
        <fullName evidence="2">Uncharacterized protein</fullName>
    </submittedName>
</protein>
<dbReference type="Gene3D" id="2.130.10.10">
    <property type="entry name" value="YVTN repeat-like/Quinoprotein amine dehydrogenase"/>
    <property type="match status" value="1"/>
</dbReference>
<keyword evidence="1" id="KW-1133">Transmembrane helix</keyword>